<evidence type="ECO:0000313" key="2">
    <source>
        <dbReference type="Proteomes" id="UP000308600"/>
    </source>
</evidence>
<dbReference type="EMBL" id="ML209332">
    <property type="protein sequence ID" value="TFK58487.1"/>
    <property type="molecule type" value="Genomic_DNA"/>
</dbReference>
<sequence length="249" mass="27330">MGHLASCTPQHTASISVVVDSVGSTPPVPLRITTQHLPGVDSPPRPASTRWCANLAHPTRKTITLEVGSHTELQSRCHPHKPVNSYHLMAAALAFWGCCGWQSTSTSTPPQGLCLLFGRRTTARCSSTVIPLPPSQPPGVFKHGLGGRVPQLSKGIHSSDTVRLPMDLEDSTIAPMPSNGNFKPASEPLREIIHNVFQDKLQLLPTKFKHPAFKVDFRELQNHHQRCQCSVLIEWYHHHDRAQGGIEGL</sequence>
<accession>A0ACD2ZYG9</accession>
<organism evidence="1 2">
    <name type="scientific">Pluteus cervinus</name>
    <dbReference type="NCBI Taxonomy" id="181527"/>
    <lineage>
        <taxon>Eukaryota</taxon>
        <taxon>Fungi</taxon>
        <taxon>Dikarya</taxon>
        <taxon>Basidiomycota</taxon>
        <taxon>Agaricomycotina</taxon>
        <taxon>Agaricomycetes</taxon>
        <taxon>Agaricomycetidae</taxon>
        <taxon>Agaricales</taxon>
        <taxon>Pluteineae</taxon>
        <taxon>Pluteaceae</taxon>
        <taxon>Pluteus</taxon>
    </lineage>
</organism>
<evidence type="ECO:0000313" key="1">
    <source>
        <dbReference type="EMBL" id="TFK58487.1"/>
    </source>
</evidence>
<reference evidence="1 2" key="1">
    <citation type="journal article" date="2019" name="Nat. Ecol. Evol.">
        <title>Megaphylogeny resolves global patterns of mushroom evolution.</title>
        <authorList>
            <person name="Varga T."/>
            <person name="Krizsan K."/>
            <person name="Foldi C."/>
            <person name="Dima B."/>
            <person name="Sanchez-Garcia M."/>
            <person name="Sanchez-Ramirez S."/>
            <person name="Szollosi G.J."/>
            <person name="Szarkandi J.G."/>
            <person name="Papp V."/>
            <person name="Albert L."/>
            <person name="Andreopoulos W."/>
            <person name="Angelini C."/>
            <person name="Antonin V."/>
            <person name="Barry K.W."/>
            <person name="Bougher N.L."/>
            <person name="Buchanan P."/>
            <person name="Buyck B."/>
            <person name="Bense V."/>
            <person name="Catcheside P."/>
            <person name="Chovatia M."/>
            <person name="Cooper J."/>
            <person name="Damon W."/>
            <person name="Desjardin D."/>
            <person name="Finy P."/>
            <person name="Geml J."/>
            <person name="Haridas S."/>
            <person name="Hughes K."/>
            <person name="Justo A."/>
            <person name="Karasinski D."/>
            <person name="Kautmanova I."/>
            <person name="Kiss B."/>
            <person name="Kocsube S."/>
            <person name="Kotiranta H."/>
            <person name="LaButti K.M."/>
            <person name="Lechner B.E."/>
            <person name="Liimatainen K."/>
            <person name="Lipzen A."/>
            <person name="Lukacs Z."/>
            <person name="Mihaltcheva S."/>
            <person name="Morgado L.N."/>
            <person name="Niskanen T."/>
            <person name="Noordeloos M.E."/>
            <person name="Ohm R.A."/>
            <person name="Ortiz-Santana B."/>
            <person name="Ovrebo C."/>
            <person name="Racz N."/>
            <person name="Riley R."/>
            <person name="Savchenko A."/>
            <person name="Shiryaev A."/>
            <person name="Soop K."/>
            <person name="Spirin V."/>
            <person name="Szebenyi C."/>
            <person name="Tomsovsky M."/>
            <person name="Tulloss R.E."/>
            <person name="Uehling J."/>
            <person name="Grigoriev I.V."/>
            <person name="Vagvolgyi C."/>
            <person name="Papp T."/>
            <person name="Martin F.M."/>
            <person name="Miettinen O."/>
            <person name="Hibbett D.S."/>
            <person name="Nagy L.G."/>
        </authorList>
    </citation>
    <scope>NUCLEOTIDE SEQUENCE [LARGE SCALE GENOMIC DNA]</scope>
    <source>
        <strain evidence="1 2">NL-1719</strain>
    </source>
</reference>
<protein>
    <submittedName>
        <fullName evidence="1">Uncharacterized protein</fullName>
    </submittedName>
</protein>
<proteinExistence type="predicted"/>
<name>A0ACD2ZYG9_9AGAR</name>
<keyword evidence="2" id="KW-1185">Reference proteome</keyword>
<gene>
    <name evidence="1" type="ORF">BDN72DRAFT_865887</name>
</gene>
<dbReference type="Proteomes" id="UP000308600">
    <property type="component" value="Unassembled WGS sequence"/>
</dbReference>